<dbReference type="RefSeq" id="WP_112094329.1">
    <property type="nucleotide sequence ID" value="NZ_QLOE01000009.1"/>
</dbReference>
<feature type="domain" description="ACT" evidence="1">
    <location>
        <begin position="71"/>
        <end position="142"/>
    </location>
</feature>
<evidence type="ECO:0000259" key="1">
    <source>
        <dbReference type="PROSITE" id="PS51671"/>
    </source>
</evidence>
<comment type="caution">
    <text evidence="2">The sequence shown here is derived from an EMBL/GenBank/DDBJ whole genome shotgun (WGS) entry which is preliminary data.</text>
</comment>
<proteinExistence type="predicted"/>
<dbReference type="PROSITE" id="PS51671">
    <property type="entry name" value="ACT"/>
    <property type="match status" value="1"/>
</dbReference>
<accession>A0A328P8G7</accession>
<organism evidence="2 3">
    <name type="scientific">Methanothermobacter tenebrarum</name>
    <dbReference type="NCBI Taxonomy" id="680118"/>
    <lineage>
        <taxon>Archaea</taxon>
        <taxon>Methanobacteriati</taxon>
        <taxon>Methanobacteriota</taxon>
        <taxon>Methanomada group</taxon>
        <taxon>Methanobacteria</taxon>
        <taxon>Methanobacteriales</taxon>
        <taxon>Methanobacteriaceae</taxon>
        <taxon>Methanothermobacter</taxon>
    </lineage>
</organism>
<dbReference type="Gene3D" id="3.30.2130.10">
    <property type="entry name" value="VC0802-like"/>
    <property type="match status" value="1"/>
</dbReference>
<sequence>MKIKQISIFLENKKGRLWKALNTLKNASINIRALYLADTSEFGILRLIVPEPEKAKKILEENDFAVKTNEVIAVELEDKPGGLASILKILKDSQINLEYIYAFVHEKKDKAILFLKADDIDKTIRALQDGGATILTPEEVYEL</sequence>
<dbReference type="Proteomes" id="UP000249782">
    <property type="component" value="Unassembled WGS sequence"/>
</dbReference>
<evidence type="ECO:0000313" key="3">
    <source>
        <dbReference type="Proteomes" id="UP000249782"/>
    </source>
</evidence>
<dbReference type="PANTHER" id="PTHR40099:SF1">
    <property type="entry name" value="ACETOLACTATE SYNTHASE, SMALL SUBUNIT"/>
    <property type="match status" value="1"/>
</dbReference>
<dbReference type="SUPFAM" id="SSF55021">
    <property type="entry name" value="ACT-like"/>
    <property type="match status" value="2"/>
</dbReference>
<dbReference type="Pfam" id="PF19571">
    <property type="entry name" value="ACT_8"/>
    <property type="match status" value="1"/>
</dbReference>
<dbReference type="InterPro" id="IPR002912">
    <property type="entry name" value="ACT_dom"/>
</dbReference>
<dbReference type="AlphaFoldDB" id="A0A328P8G7"/>
<dbReference type="CDD" id="cd04908">
    <property type="entry name" value="ACT_Bt0572_1"/>
    <property type="match status" value="1"/>
</dbReference>
<keyword evidence="3" id="KW-1185">Reference proteome</keyword>
<dbReference type="CDD" id="cd04882">
    <property type="entry name" value="ACT_Bt0572_2"/>
    <property type="match status" value="1"/>
</dbReference>
<dbReference type="InterPro" id="IPR045739">
    <property type="entry name" value="ACT_dom_pair"/>
</dbReference>
<reference evidence="2 3" key="1">
    <citation type="submission" date="2018-06" db="EMBL/GenBank/DDBJ databases">
        <title>Draft genome sequence of hyperthermophilic methanogen Methanothermobacter tenebrarum sp. MCM-B 1447.</title>
        <authorList>
            <person name="Pore S.D."/>
            <person name="Dagar S."/>
            <person name="Dhakephalkar P.K."/>
        </authorList>
    </citation>
    <scope>NUCLEOTIDE SEQUENCE [LARGE SCALE GENOMIC DNA]</scope>
    <source>
        <strain evidence="2 3">MCM B 1447</strain>
    </source>
</reference>
<gene>
    <name evidence="2" type="ORF">DPC56_06810</name>
</gene>
<dbReference type="PANTHER" id="PTHR40099">
    <property type="entry name" value="ACETOLACTATE SYNTHASE, SMALL SUBUNIT"/>
    <property type="match status" value="1"/>
</dbReference>
<dbReference type="InterPro" id="IPR045865">
    <property type="entry name" value="ACT-like_dom_sf"/>
</dbReference>
<dbReference type="OrthoDB" id="53154at2157"/>
<protein>
    <submittedName>
        <fullName evidence="2">Acetolactate synthase</fullName>
    </submittedName>
</protein>
<evidence type="ECO:0000313" key="2">
    <source>
        <dbReference type="EMBL" id="RAO78678.1"/>
    </source>
</evidence>
<name>A0A328P8G7_9EURY</name>
<dbReference type="EMBL" id="QLOE01000009">
    <property type="protein sequence ID" value="RAO78678.1"/>
    <property type="molecule type" value="Genomic_DNA"/>
</dbReference>